<evidence type="ECO:0000313" key="1">
    <source>
        <dbReference type="EMBL" id="BAD62733.1"/>
    </source>
</evidence>
<dbReference type="KEGG" id="bcl:ABC0190"/>
<dbReference type="STRING" id="66692.ABC0190"/>
<dbReference type="Proteomes" id="UP000001168">
    <property type="component" value="Chromosome"/>
</dbReference>
<organism evidence="1 2">
    <name type="scientific">Shouchella clausii (strain KSM-K16)</name>
    <name type="common">Alkalihalobacillus clausii</name>
    <dbReference type="NCBI Taxonomy" id="66692"/>
    <lineage>
        <taxon>Bacteria</taxon>
        <taxon>Bacillati</taxon>
        <taxon>Bacillota</taxon>
        <taxon>Bacilli</taxon>
        <taxon>Bacillales</taxon>
        <taxon>Bacillaceae</taxon>
        <taxon>Shouchella</taxon>
    </lineage>
</organism>
<protein>
    <submittedName>
        <fullName evidence="1">Uncharacterized protein</fullName>
    </submittedName>
</protein>
<reference evidence="1 2" key="2">
    <citation type="journal article" date="1995" name="Appl. Microbiol. Biotechnol.">
        <title>Purification and properties of an alkaline protease from alkalophilic Bacillus sp. KSM-K16.</title>
        <authorList>
            <person name="Kobayashi T."/>
            <person name="Hakamada Y."/>
            <person name="Adachi S."/>
            <person name="Hitomi J."/>
            <person name="Yoshimatsu T."/>
            <person name="Koike K."/>
            <person name="Kawai S."/>
            <person name="Ito S."/>
        </authorList>
    </citation>
    <scope>NUCLEOTIDE SEQUENCE [LARGE SCALE GENOMIC DNA]</scope>
    <source>
        <strain evidence="1 2">KSM-K16</strain>
    </source>
</reference>
<accession>Q5WLM2</accession>
<reference evidence="2" key="4">
    <citation type="submission" date="2003-10" db="EMBL/GenBank/DDBJ databases">
        <title>The complete genome sequence of the alkaliphilic Bacillus clausii KSM-K16.</title>
        <authorList>
            <person name="Takaki Y."/>
            <person name="Kageyama Y."/>
            <person name="Shimamura S."/>
            <person name="Suzuki H."/>
            <person name="Nishi S."/>
            <person name="Hatada Y."/>
            <person name="Kawai S."/>
            <person name="Ito S."/>
            <person name="Horikoshi K."/>
        </authorList>
    </citation>
    <scope>NUCLEOTIDE SEQUENCE [LARGE SCALE GENOMIC DNA]</scope>
    <source>
        <strain evidence="2">KSM-K16</strain>
    </source>
</reference>
<dbReference type="HOGENOM" id="CLU_1783022_0_0_9"/>
<keyword evidence="2" id="KW-1185">Reference proteome</keyword>
<evidence type="ECO:0000313" key="2">
    <source>
        <dbReference type="Proteomes" id="UP000001168"/>
    </source>
</evidence>
<gene>
    <name evidence="1" type="ordered locus">ABC0190</name>
</gene>
<sequence length="145" mass="16321">MNVVSGFFLSRVISLFGFIIKHTTIDEPIYQMQMESDDFRSRLSGPIKVHKLFLKFDCEPFSWTFCFSHDSPSLHWMIPSSLVDKPIHGIKGGCDGNEMSHPLFALKNGQHIADDNPEVCNVFSGVQSTLSLPIVCIITKNISLF</sequence>
<dbReference type="AlphaFoldDB" id="Q5WLM2"/>
<dbReference type="EMBL" id="AP006627">
    <property type="protein sequence ID" value="BAD62733.1"/>
    <property type="molecule type" value="Genomic_DNA"/>
</dbReference>
<proteinExistence type="predicted"/>
<reference evidence="1 2" key="5">
    <citation type="journal article" date="2007" name="Extremophiles">
        <title>Intragenomic diversity of the V1 regions of 16S rRNA genes in high-alkaline protease-producing Bacillus clausii spp.</title>
        <authorList>
            <person name="Kageyama Y."/>
            <person name="Takaki Y."/>
            <person name="Shimamura S."/>
            <person name="Nishi S."/>
            <person name="Nogi Y."/>
            <person name="Uchimura K."/>
            <person name="Kobayashi T."/>
            <person name="Hitomi J."/>
            <person name="Ozaki K."/>
            <person name="Kawai S."/>
            <person name="Ito S."/>
            <person name="Horikoshi K."/>
        </authorList>
    </citation>
    <scope>NUCLEOTIDE SEQUENCE [LARGE SCALE GENOMIC DNA]</scope>
    <source>
        <strain evidence="1 2">KSM-K16</strain>
    </source>
</reference>
<name>Q5WLM2_SHOC1</name>
<reference evidence="1 2" key="3">
    <citation type="journal article" date="1997" name="Protein Eng.">
        <title>High-resolution crystal structure of M-protease: phylogeny aided analysis of the high-alkaline adaptation mechanism.</title>
        <authorList>
            <person name="Shirai T."/>
            <person name="Suzuki A."/>
            <person name="Yamane T."/>
            <person name="Ashida T."/>
            <person name="Kobayashi T."/>
            <person name="Ito S."/>
        </authorList>
    </citation>
    <scope>NUCLEOTIDE SEQUENCE [LARGE SCALE GENOMIC DNA]</scope>
    <source>
        <strain evidence="1 2">KSM-K16</strain>
    </source>
</reference>
<reference evidence="1 2" key="1">
    <citation type="journal article" date="1994" name="J. Ferment. Bioeng.">
        <title>Molecular cloning and nucleotide sequence of the gene for an alkaline protease from the alkalophilic Bacillus sp. KSM-K16.</title>
        <authorList>
            <person name="Hakamada Y."/>
            <person name="Kobayashi T."/>
            <person name="Hitomi J."/>
            <person name="Kawai S."/>
            <person name="Ito S."/>
        </authorList>
    </citation>
    <scope>NUCLEOTIDE SEQUENCE [LARGE SCALE GENOMIC DNA]</scope>
    <source>
        <strain evidence="1 2">KSM-K16</strain>
    </source>
</reference>